<dbReference type="EMBL" id="LR746496">
    <property type="protein sequence ID" value="CAA7602626.1"/>
    <property type="molecule type" value="Genomic_DNA"/>
</dbReference>
<dbReference type="Proteomes" id="UP000836597">
    <property type="component" value="Chromosome"/>
</dbReference>
<protein>
    <submittedName>
        <fullName evidence="2">CoA-transferase family III domain</fullName>
    </submittedName>
</protein>
<dbReference type="InterPro" id="IPR046348">
    <property type="entry name" value="SIS_dom_sf"/>
</dbReference>
<gene>
    <name evidence="1" type="ORF">DEACI_3305</name>
    <name evidence="2" type="ORF">DEACI_3660</name>
</gene>
<dbReference type="SUPFAM" id="SSF53697">
    <property type="entry name" value="SIS domain"/>
    <property type="match status" value="1"/>
</dbReference>
<dbReference type="GO" id="GO:0097367">
    <property type="term" value="F:carbohydrate derivative binding"/>
    <property type="evidence" value="ECO:0007669"/>
    <property type="project" value="InterPro"/>
</dbReference>
<evidence type="ECO:0000313" key="2">
    <source>
        <dbReference type="EMBL" id="CEJ09177.1"/>
    </source>
</evidence>
<organism evidence="1">
    <name type="scientific">Acididesulfobacillus acetoxydans</name>
    <dbReference type="NCBI Taxonomy" id="1561005"/>
    <lineage>
        <taxon>Bacteria</taxon>
        <taxon>Bacillati</taxon>
        <taxon>Bacillota</taxon>
        <taxon>Clostridia</taxon>
        <taxon>Eubacteriales</taxon>
        <taxon>Peptococcaceae</taxon>
        <taxon>Acididesulfobacillus</taxon>
    </lineage>
</organism>
<name>A0A8S0XCM1_9FIRM</name>
<dbReference type="GO" id="GO:1901135">
    <property type="term" value="P:carbohydrate derivative metabolic process"/>
    <property type="evidence" value="ECO:0007669"/>
    <property type="project" value="InterPro"/>
</dbReference>
<reference evidence="1" key="2">
    <citation type="submission" date="2020-01" db="EMBL/GenBank/DDBJ databases">
        <authorList>
            <person name="Hornung B."/>
        </authorList>
    </citation>
    <scope>NUCLEOTIDE SEQUENCE</scope>
    <source>
        <strain evidence="1">PacBioINE</strain>
    </source>
</reference>
<sequence>MLVTPSKLLGKYADIVIAVPAVNEITAPFVNAAAIQPFACELAGKQGKDPDTPRLLNKITVTI</sequence>
<dbReference type="RefSeq" id="WP_240986939.1">
    <property type="nucleotide sequence ID" value="NZ_CDGJ01000114.1"/>
</dbReference>
<dbReference type="Proteomes" id="UP001071230">
    <property type="component" value="Unassembled WGS sequence"/>
</dbReference>
<accession>A0A8S0XCM1</accession>
<evidence type="ECO:0000313" key="1">
    <source>
        <dbReference type="EMBL" id="CAA7602626.1"/>
    </source>
</evidence>
<dbReference type="EMBL" id="CDGJ01000114">
    <property type="protein sequence ID" value="CEJ09177.1"/>
    <property type="molecule type" value="Genomic_DNA"/>
</dbReference>
<evidence type="ECO:0000313" key="3">
    <source>
        <dbReference type="Proteomes" id="UP001071230"/>
    </source>
</evidence>
<keyword evidence="3" id="KW-1185">Reference proteome</keyword>
<dbReference type="KEGG" id="aacx:DEACI_3305"/>
<dbReference type="AlphaFoldDB" id="A0A8S0XCM1"/>
<reference evidence="2" key="1">
    <citation type="submission" date="2014-11" db="EMBL/GenBank/DDBJ databases">
        <authorList>
            <person name="Hornung B.V."/>
        </authorList>
    </citation>
    <scope>NUCLEOTIDE SEQUENCE</scope>
    <source>
        <strain evidence="2">INE</strain>
    </source>
</reference>
<dbReference type="Gene3D" id="3.40.50.10490">
    <property type="entry name" value="Glucose-6-phosphate isomerase like protein, domain 1"/>
    <property type="match status" value="2"/>
</dbReference>
<proteinExistence type="predicted"/>